<reference evidence="1" key="1">
    <citation type="submission" date="2021-01" db="EMBL/GenBank/DDBJ databases">
        <title>Chromosome-level genome assembly of a human fungal pathogen reveals clustering of transcriptionally co-regulated genes.</title>
        <authorList>
            <person name="Voorhies M."/>
            <person name="Cohen S."/>
            <person name="Shea T.P."/>
            <person name="Petrus S."/>
            <person name="Munoz J.F."/>
            <person name="Poplawski S."/>
            <person name="Goldman W.E."/>
            <person name="Michael T."/>
            <person name="Cuomo C.A."/>
            <person name="Sil A."/>
            <person name="Beyhan S."/>
        </authorList>
    </citation>
    <scope>NUCLEOTIDE SEQUENCE</scope>
    <source>
        <strain evidence="1">WU24</strain>
    </source>
</reference>
<dbReference type="AlphaFoldDB" id="A0A8A1M2U4"/>
<organism evidence="1 2">
    <name type="scientific">Ajellomyces capsulatus</name>
    <name type="common">Darling's disease fungus</name>
    <name type="synonym">Histoplasma capsulatum</name>
    <dbReference type="NCBI Taxonomy" id="5037"/>
    <lineage>
        <taxon>Eukaryota</taxon>
        <taxon>Fungi</taxon>
        <taxon>Dikarya</taxon>
        <taxon>Ascomycota</taxon>
        <taxon>Pezizomycotina</taxon>
        <taxon>Eurotiomycetes</taxon>
        <taxon>Eurotiomycetidae</taxon>
        <taxon>Onygenales</taxon>
        <taxon>Ajellomycetaceae</taxon>
        <taxon>Histoplasma</taxon>
    </lineage>
</organism>
<protein>
    <submittedName>
        <fullName evidence="1">Uncharacterized protein</fullName>
    </submittedName>
</protein>
<dbReference type="VEuPathDB" id="FungiDB:I7I51_08181"/>
<sequence>MSGAESARADLHAKASQGAILHWWLSRIEGEVKCEARVGGQLSNWERGDFPVDSGVRVWFRWWECDGAHWGAVVNDFKFLEYWSAASAICGLKINNGRKRTRREKPEMR</sequence>
<evidence type="ECO:0000313" key="1">
    <source>
        <dbReference type="EMBL" id="QSS58752.1"/>
    </source>
</evidence>
<name>A0A8A1M2U4_AJECA</name>
<dbReference type="EMBL" id="CP069109">
    <property type="protein sequence ID" value="QSS58752.1"/>
    <property type="molecule type" value="Genomic_DNA"/>
</dbReference>
<evidence type="ECO:0000313" key="2">
    <source>
        <dbReference type="Proteomes" id="UP000663671"/>
    </source>
</evidence>
<gene>
    <name evidence="1" type="ORF">I7I51_08181</name>
</gene>
<dbReference type="Proteomes" id="UP000663671">
    <property type="component" value="Chromosome 2"/>
</dbReference>
<accession>A0A8A1M2U4</accession>
<proteinExistence type="predicted"/>